<proteinExistence type="predicted"/>
<keyword evidence="3" id="KW-1185">Reference proteome</keyword>
<name>A0AAV9WYV5_9PEZI</name>
<feature type="compositionally biased region" description="Polar residues" evidence="1">
    <location>
        <begin position="63"/>
        <end position="84"/>
    </location>
</feature>
<sequence length="175" mass="19226">MRPKTIKPPILKAIEMHHPLLSTYPFPKDLSPPSPLSLSQPCGNQYSTESESIYASYTDADADSNSHTSTDMDPTIKNTHNASEARTTTATLRIDQVNLNRSHILSNNIDQGDGATVHCGRNKSPQYRYSDDCYDCVPRADIGSGSSHYSNDEASSFTLTPHPSTGKIILRCFHA</sequence>
<dbReference type="Proteomes" id="UP001365542">
    <property type="component" value="Unassembled WGS sequence"/>
</dbReference>
<evidence type="ECO:0000313" key="2">
    <source>
        <dbReference type="EMBL" id="KAK6529145.1"/>
    </source>
</evidence>
<comment type="caution">
    <text evidence="2">The sequence shown here is derived from an EMBL/GenBank/DDBJ whole genome shotgun (WGS) entry which is preliminary data.</text>
</comment>
<dbReference type="EMBL" id="JAVHJO010000014">
    <property type="protein sequence ID" value="KAK6529145.1"/>
    <property type="molecule type" value="Genomic_DNA"/>
</dbReference>
<evidence type="ECO:0000256" key="1">
    <source>
        <dbReference type="SAM" id="MobiDB-lite"/>
    </source>
</evidence>
<reference evidence="2 3" key="1">
    <citation type="submission" date="2019-10" db="EMBL/GenBank/DDBJ databases">
        <authorList>
            <person name="Palmer J.M."/>
        </authorList>
    </citation>
    <scope>NUCLEOTIDE SEQUENCE [LARGE SCALE GENOMIC DNA]</scope>
    <source>
        <strain evidence="2 3">TWF694</strain>
    </source>
</reference>
<organism evidence="2 3">
    <name type="scientific">Orbilia ellipsospora</name>
    <dbReference type="NCBI Taxonomy" id="2528407"/>
    <lineage>
        <taxon>Eukaryota</taxon>
        <taxon>Fungi</taxon>
        <taxon>Dikarya</taxon>
        <taxon>Ascomycota</taxon>
        <taxon>Pezizomycotina</taxon>
        <taxon>Orbiliomycetes</taxon>
        <taxon>Orbiliales</taxon>
        <taxon>Orbiliaceae</taxon>
        <taxon>Orbilia</taxon>
    </lineage>
</organism>
<dbReference type="AlphaFoldDB" id="A0AAV9WYV5"/>
<protein>
    <submittedName>
        <fullName evidence="2">Uncharacterized protein</fullName>
    </submittedName>
</protein>
<feature type="region of interest" description="Disordered" evidence="1">
    <location>
        <begin position="60"/>
        <end position="84"/>
    </location>
</feature>
<gene>
    <name evidence="2" type="ORF">TWF694_004357</name>
</gene>
<evidence type="ECO:0000313" key="3">
    <source>
        <dbReference type="Proteomes" id="UP001365542"/>
    </source>
</evidence>
<accession>A0AAV9WYV5</accession>